<protein>
    <submittedName>
        <fullName evidence="1">Uncharacterized protein</fullName>
    </submittedName>
</protein>
<dbReference type="EMBL" id="LAZR01000467">
    <property type="protein sequence ID" value="KKN67726.1"/>
    <property type="molecule type" value="Genomic_DNA"/>
</dbReference>
<dbReference type="AlphaFoldDB" id="A0A0F9V2I7"/>
<evidence type="ECO:0000313" key="1">
    <source>
        <dbReference type="EMBL" id="KKN67726.1"/>
    </source>
</evidence>
<comment type="caution">
    <text evidence="1">The sequence shown here is derived from an EMBL/GenBank/DDBJ whole genome shotgun (WGS) entry which is preliminary data.</text>
</comment>
<gene>
    <name evidence="1" type="ORF">LCGC14_0458740</name>
</gene>
<accession>A0A0F9V2I7</accession>
<sequence>MKIYLVAFIRENKIDSVMKLTKSKTAAQQALIHHTEKSTDTNEAGLLIDYFSDGILDENATVNINDELNLQMVEFEIEN</sequence>
<organism evidence="1">
    <name type="scientific">marine sediment metagenome</name>
    <dbReference type="NCBI Taxonomy" id="412755"/>
    <lineage>
        <taxon>unclassified sequences</taxon>
        <taxon>metagenomes</taxon>
        <taxon>ecological metagenomes</taxon>
    </lineage>
</organism>
<reference evidence="1" key="1">
    <citation type="journal article" date="2015" name="Nature">
        <title>Complex archaea that bridge the gap between prokaryotes and eukaryotes.</title>
        <authorList>
            <person name="Spang A."/>
            <person name="Saw J.H."/>
            <person name="Jorgensen S.L."/>
            <person name="Zaremba-Niedzwiedzka K."/>
            <person name="Martijn J."/>
            <person name="Lind A.E."/>
            <person name="van Eijk R."/>
            <person name="Schleper C."/>
            <person name="Guy L."/>
            <person name="Ettema T.J."/>
        </authorList>
    </citation>
    <scope>NUCLEOTIDE SEQUENCE</scope>
</reference>
<proteinExistence type="predicted"/>
<name>A0A0F9V2I7_9ZZZZ</name>